<feature type="transmembrane region" description="Helical" evidence="1">
    <location>
        <begin position="69"/>
        <end position="90"/>
    </location>
</feature>
<evidence type="ECO:0000313" key="3">
    <source>
        <dbReference type="Proteomes" id="UP000325141"/>
    </source>
</evidence>
<feature type="transmembrane region" description="Helical" evidence="1">
    <location>
        <begin position="7"/>
        <end position="25"/>
    </location>
</feature>
<keyword evidence="1" id="KW-0812">Transmembrane</keyword>
<feature type="transmembrane region" description="Helical" evidence="1">
    <location>
        <begin position="102"/>
        <end position="122"/>
    </location>
</feature>
<proteinExistence type="predicted"/>
<protein>
    <submittedName>
        <fullName evidence="2">Uncharacterized protein</fullName>
    </submittedName>
</protein>
<dbReference type="Proteomes" id="UP000325141">
    <property type="component" value="Unassembled WGS sequence"/>
</dbReference>
<feature type="transmembrane region" description="Helical" evidence="1">
    <location>
        <begin position="37"/>
        <end position="57"/>
    </location>
</feature>
<gene>
    <name evidence="2" type="ORF">F0460_04705</name>
</gene>
<keyword evidence="3" id="KW-1185">Reference proteome</keyword>
<dbReference type="EMBL" id="VWSG01000003">
    <property type="protein sequence ID" value="KAA5535742.1"/>
    <property type="molecule type" value="Genomic_DNA"/>
</dbReference>
<comment type="caution">
    <text evidence="2">The sequence shown here is derived from an EMBL/GenBank/DDBJ whole genome shotgun (WGS) entry which is preliminary data.</text>
</comment>
<sequence>MKTIIPYLLKFAVAATFLTIVFRYFLSYGIDNKSATIIALSAVFYGTAMFISGWYFGRKDGEYLPIYDVGFRFHATTYLVHNLISVLWFTFSFNSNYEKLQIIYSTALIWGILLILHLIFYLRARKKSINNLYKEDLFD</sequence>
<dbReference type="AlphaFoldDB" id="A0A5M6CP30"/>
<name>A0A5M6CP30_9FLAO</name>
<keyword evidence="1" id="KW-1133">Transmembrane helix</keyword>
<keyword evidence="1" id="KW-0472">Membrane</keyword>
<accession>A0A5M6CP30</accession>
<reference evidence="2 3" key="1">
    <citation type="submission" date="2019-09" db="EMBL/GenBank/DDBJ databases">
        <title>Genome sequence and assembly of Flavobacterium sp.</title>
        <authorList>
            <person name="Chhetri G."/>
        </authorList>
    </citation>
    <scope>NUCLEOTIDE SEQUENCE [LARGE SCALE GENOMIC DNA]</scope>
    <source>
        <strain evidence="2 3">SNL9</strain>
    </source>
</reference>
<organism evidence="2 3">
    <name type="scientific">Paenimyroides baculatum</name>
    <dbReference type="NCBI Taxonomy" id="2608000"/>
    <lineage>
        <taxon>Bacteria</taxon>
        <taxon>Pseudomonadati</taxon>
        <taxon>Bacteroidota</taxon>
        <taxon>Flavobacteriia</taxon>
        <taxon>Flavobacteriales</taxon>
        <taxon>Flavobacteriaceae</taxon>
        <taxon>Paenimyroides</taxon>
    </lineage>
</organism>
<evidence type="ECO:0000313" key="2">
    <source>
        <dbReference type="EMBL" id="KAA5535742.1"/>
    </source>
</evidence>
<dbReference type="RefSeq" id="WP_150010784.1">
    <property type="nucleotide sequence ID" value="NZ_VWSG01000003.1"/>
</dbReference>
<evidence type="ECO:0000256" key="1">
    <source>
        <dbReference type="SAM" id="Phobius"/>
    </source>
</evidence>